<dbReference type="InterPro" id="IPR027368">
    <property type="entry name" value="MnmE_dom2"/>
</dbReference>
<keyword evidence="11" id="KW-1185">Reference proteome</keyword>
<feature type="binding site" evidence="8">
    <location>
        <begin position="268"/>
        <end position="271"/>
    </location>
    <ligand>
        <name>GTP</name>
        <dbReference type="ChEBI" id="CHEBI:37565"/>
    </ligand>
</feature>
<evidence type="ECO:0000256" key="8">
    <source>
        <dbReference type="HAMAP-Rule" id="MF_00379"/>
    </source>
</evidence>
<evidence type="ECO:0000256" key="6">
    <source>
        <dbReference type="ARBA" id="ARBA00022958"/>
    </source>
</evidence>
<dbReference type="Pfam" id="PF01926">
    <property type="entry name" value="MMR_HSR1"/>
    <property type="match status" value="1"/>
</dbReference>
<feature type="binding site" evidence="8">
    <location>
        <position position="77"/>
    </location>
    <ligand>
        <name>(6S)-5-formyl-5,6,7,8-tetrahydrofolate</name>
        <dbReference type="ChEBI" id="CHEBI:57457"/>
    </ligand>
</feature>
<sequence length="442" mass="46205">MDTIYALSSGGLPAAIAVIRVSGPACRTVLVGLVGGVPVPRRAVLRSLVDGNGRVLDRGLVLWFPGPGSATGEDLAELQVHGGRAVVAAVLRRLGSFDGVRPAVAGEFTRRALIAGRMDLTQVEGLADLLAAETEAQHRQALRQADGDLRRLYESWRAQVIRARALVEAQFDFSDEEDIPGDTAEAAWGIAGALAAAIRRHLDDGRRGERLRSGYQVVLMGPPNVGKSSLLNALARREAAIVTAEPGTTRDPIEVHLDLAGVPVTVIDTAGLRSDGSGPIEAEGMRRARARGAAADLVLWMSAPDVAASEPGDVGTALLWRVDAKTDLGAVVTESGPERYDRRFAVSVRTGAGVDALVTAMAAEAESGAGGGADLGPTRERHRIELAGTAAALDSAALRADLPAELRAEDLRTAADRLGRLTGAIGVDDLLDVIFGEFCIGK</sequence>
<dbReference type="OrthoDB" id="9805918at2"/>
<evidence type="ECO:0000256" key="4">
    <source>
        <dbReference type="ARBA" id="ARBA00022801"/>
    </source>
</evidence>
<keyword evidence="8" id="KW-0963">Cytoplasm</keyword>
<dbReference type="GO" id="GO:0046872">
    <property type="term" value="F:metal ion binding"/>
    <property type="evidence" value="ECO:0007669"/>
    <property type="project" value="UniProtKB-KW"/>
</dbReference>
<accession>A0A4Q9VKA5</accession>
<dbReference type="HAMAP" id="MF_00379">
    <property type="entry name" value="GTPase_MnmE"/>
    <property type="match status" value="1"/>
</dbReference>
<comment type="similarity">
    <text evidence="1 8">Belongs to the TRAFAC class TrmE-Era-EngA-EngB-Septin-like GTPase superfamily. TrmE GTPase family.</text>
</comment>
<evidence type="ECO:0000256" key="2">
    <source>
        <dbReference type="ARBA" id="ARBA00022694"/>
    </source>
</evidence>
<feature type="binding site" evidence="8">
    <location>
        <position position="442"/>
    </location>
    <ligand>
        <name>(6S)-5-formyl-5,6,7,8-tetrahydrofolate</name>
        <dbReference type="ChEBI" id="CHEBI:57457"/>
    </ligand>
</feature>
<dbReference type="InterPro" id="IPR025867">
    <property type="entry name" value="MnmE_helical"/>
</dbReference>
<proteinExistence type="inferred from homology"/>
<feature type="binding site" evidence="8">
    <location>
        <position position="117"/>
    </location>
    <ligand>
        <name>(6S)-5-formyl-5,6,7,8-tetrahydrofolate</name>
        <dbReference type="ChEBI" id="CHEBI:57457"/>
    </ligand>
</feature>
<comment type="subcellular location">
    <subcellularLocation>
        <location evidence="8">Cytoplasm</location>
    </subcellularLocation>
</comment>
<evidence type="ECO:0000256" key="7">
    <source>
        <dbReference type="ARBA" id="ARBA00023134"/>
    </source>
</evidence>
<gene>
    <name evidence="8 10" type="primary">mnmE</name>
    <name evidence="8" type="synonym">trmE</name>
    <name evidence="10" type="ORF">EYW49_15525</name>
</gene>
<comment type="function">
    <text evidence="8">Exhibits a very high intrinsic GTPase hydrolysis rate. Involved in the addition of a carboxymethylaminomethyl (cmnm) group at the wobble position (U34) of certain tRNAs, forming tRNA-cmnm(5)s(2)U34.</text>
</comment>
<feature type="binding site" evidence="8">
    <location>
        <position position="249"/>
    </location>
    <ligand>
        <name>Mg(2+)</name>
        <dbReference type="ChEBI" id="CHEBI:18420"/>
    </ligand>
</feature>
<dbReference type="GO" id="GO:0003924">
    <property type="term" value="F:GTPase activity"/>
    <property type="evidence" value="ECO:0007669"/>
    <property type="project" value="UniProtKB-UniRule"/>
</dbReference>
<dbReference type="NCBIfam" id="TIGR00231">
    <property type="entry name" value="small_GTP"/>
    <property type="match status" value="1"/>
</dbReference>
<dbReference type="GO" id="GO:0005525">
    <property type="term" value="F:GTP binding"/>
    <property type="evidence" value="ECO:0007669"/>
    <property type="project" value="UniProtKB-UniRule"/>
</dbReference>
<comment type="caution">
    <text evidence="8">Lacks conserved residue(s) required for the propagation of feature annotation.</text>
</comment>
<dbReference type="GO" id="GO:0030488">
    <property type="term" value="P:tRNA methylation"/>
    <property type="evidence" value="ECO:0007669"/>
    <property type="project" value="TreeGrafter"/>
</dbReference>
<dbReference type="SUPFAM" id="SSF103025">
    <property type="entry name" value="Folate-binding domain"/>
    <property type="match status" value="1"/>
</dbReference>
<keyword evidence="4 8" id="KW-0378">Hydrolase</keyword>
<dbReference type="InterPro" id="IPR004520">
    <property type="entry name" value="GTPase_MnmE"/>
</dbReference>
<dbReference type="PANTHER" id="PTHR42714">
    <property type="entry name" value="TRNA MODIFICATION GTPASE GTPBP3"/>
    <property type="match status" value="1"/>
</dbReference>
<evidence type="ECO:0000313" key="11">
    <source>
        <dbReference type="Proteomes" id="UP000292781"/>
    </source>
</evidence>
<evidence type="ECO:0000256" key="5">
    <source>
        <dbReference type="ARBA" id="ARBA00022842"/>
    </source>
</evidence>
<dbReference type="CDD" id="cd14858">
    <property type="entry name" value="TrmE_N"/>
    <property type="match status" value="1"/>
</dbReference>
<keyword evidence="6 8" id="KW-0630">Potassium</keyword>
<feature type="binding site" evidence="8">
    <location>
        <position position="228"/>
    </location>
    <ligand>
        <name>Mg(2+)</name>
        <dbReference type="ChEBI" id="CHEBI:18420"/>
    </ligand>
</feature>
<comment type="caution">
    <text evidence="10">The sequence shown here is derived from an EMBL/GenBank/DDBJ whole genome shotgun (WGS) entry which is preliminary data.</text>
</comment>
<name>A0A4Q9VKA5_9HYPH</name>
<dbReference type="EMBL" id="SJFN01000024">
    <property type="protein sequence ID" value="TBW35803.1"/>
    <property type="molecule type" value="Genomic_DNA"/>
</dbReference>
<dbReference type="SUPFAM" id="SSF116878">
    <property type="entry name" value="TrmE connector domain"/>
    <property type="match status" value="1"/>
</dbReference>
<protein>
    <recommendedName>
        <fullName evidence="8">tRNA modification GTPase MnmE</fullName>
        <ecNumber evidence="8">3.6.-.-</ecNumber>
    </recommendedName>
</protein>
<dbReference type="PANTHER" id="PTHR42714:SF2">
    <property type="entry name" value="TRNA MODIFICATION GTPASE GTPBP3, MITOCHONDRIAL"/>
    <property type="match status" value="1"/>
</dbReference>
<reference evidence="10 11" key="1">
    <citation type="submission" date="2019-02" db="EMBL/GenBank/DDBJ databases">
        <title>Siculibacillus lacustris gen. nov., sp. nov., a new rosette-forming bacterium isolated from a freshwater crater lake (Lake St. Ana, Romania).</title>
        <authorList>
            <person name="Felfoldi T."/>
            <person name="Marton Z."/>
            <person name="Szabo A."/>
            <person name="Mentes A."/>
            <person name="Boka K."/>
            <person name="Marialigeti K."/>
            <person name="Mathe I."/>
            <person name="Koncz M."/>
            <person name="Schumann P."/>
            <person name="Toth E."/>
        </authorList>
    </citation>
    <scope>NUCLEOTIDE SEQUENCE [LARGE SCALE GENOMIC DNA]</scope>
    <source>
        <strain evidence="10 11">SA-279</strain>
    </source>
</reference>
<dbReference type="InterPro" id="IPR027266">
    <property type="entry name" value="TrmE/GcvT-like"/>
</dbReference>
<dbReference type="NCBIfam" id="NF003661">
    <property type="entry name" value="PRK05291.1-3"/>
    <property type="match status" value="1"/>
</dbReference>
<dbReference type="AlphaFoldDB" id="A0A4Q9VKA5"/>
<dbReference type="Gene3D" id="1.20.120.430">
    <property type="entry name" value="tRNA modification GTPase MnmE domain 2"/>
    <property type="match status" value="1"/>
</dbReference>
<dbReference type="InterPro" id="IPR031168">
    <property type="entry name" value="G_TrmE"/>
</dbReference>
<dbReference type="CDD" id="cd04164">
    <property type="entry name" value="trmE"/>
    <property type="match status" value="1"/>
</dbReference>
<dbReference type="InterPro" id="IPR018948">
    <property type="entry name" value="GTP-bd_TrmE_N"/>
</dbReference>
<feature type="binding site" evidence="8">
    <location>
        <position position="20"/>
    </location>
    <ligand>
        <name>(6S)-5-formyl-5,6,7,8-tetrahydrofolate</name>
        <dbReference type="ChEBI" id="CHEBI:57457"/>
    </ligand>
</feature>
<dbReference type="GO" id="GO:0005737">
    <property type="term" value="C:cytoplasm"/>
    <property type="evidence" value="ECO:0007669"/>
    <property type="project" value="UniProtKB-SubCell"/>
</dbReference>
<dbReference type="InterPro" id="IPR027417">
    <property type="entry name" value="P-loop_NTPase"/>
</dbReference>
<dbReference type="RefSeq" id="WP_131310504.1">
    <property type="nucleotide sequence ID" value="NZ_SJFN01000024.1"/>
</dbReference>
<keyword evidence="2 8" id="KW-0819">tRNA processing</keyword>
<dbReference type="InterPro" id="IPR006073">
    <property type="entry name" value="GTP-bd"/>
</dbReference>
<dbReference type="Proteomes" id="UP000292781">
    <property type="component" value="Unassembled WGS sequence"/>
</dbReference>
<dbReference type="Pfam" id="PF12631">
    <property type="entry name" value="MnmE_helical"/>
    <property type="match status" value="1"/>
</dbReference>
<feature type="binding site" evidence="8">
    <location>
        <begin position="224"/>
        <end position="229"/>
    </location>
    <ligand>
        <name>GTP</name>
        <dbReference type="ChEBI" id="CHEBI:37565"/>
    </ligand>
</feature>
<comment type="cofactor">
    <cofactor evidence="8">
        <name>K(+)</name>
        <dbReference type="ChEBI" id="CHEBI:29103"/>
    </cofactor>
    <text evidence="8">Binds 1 potassium ion per subunit.</text>
</comment>
<feature type="domain" description="TrmE-type G" evidence="9">
    <location>
        <begin position="214"/>
        <end position="366"/>
    </location>
</feature>
<dbReference type="SUPFAM" id="SSF52540">
    <property type="entry name" value="P-loop containing nucleoside triphosphate hydrolases"/>
    <property type="match status" value="1"/>
</dbReference>
<evidence type="ECO:0000259" key="9">
    <source>
        <dbReference type="PROSITE" id="PS51709"/>
    </source>
</evidence>
<dbReference type="Gene3D" id="3.40.50.300">
    <property type="entry name" value="P-loop containing nucleotide triphosphate hydrolases"/>
    <property type="match status" value="1"/>
</dbReference>
<comment type="subunit">
    <text evidence="8">Homodimer. Heterotetramer of two MnmE and two MnmG subunits.</text>
</comment>
<evidence type="ECO:0000256" key="1">
    <source>
        <dbReference type="ARBA" id="ARBA00011043"/>
    </source>
</evidence>
<dbReference type="PROSITE" id="PS51709">
    <property type="entry name" value="G_TRME"/>
    <property type="match status" value="1"/>
</dbReference>
<dbReference type="Pfam" id="PF10396">
    <property type="entry name" value="TrmE_N"/>
    <property type="match status" value="1"/>
</dbReference>
<dbReference type="GO" id="GO:0002098">
    <property type="term" value="P:tRNA wobble uridine modification"/>
    <property type="evidence" value="ECO:0007669"/>
    <property type="project" value="TreeGrafter"/>
</dbReference>
<dbReference type="FunFam" id="3.30.1360.120:FF:000007">
    <property type="entry name" value="tRNA modification GTPase GTPBP3, mitochondrial"/>
    <property type="match status" value="1"/>
</dbReference>
<dbReference type="InterPro" id="IPR005225">
    <property type="entry name" value="Small_GTP-bd"/>
</dbReference>
<keyword evidence="5 8" id="KW-0460">Magnesium</keyword>
<feature type="binding site" evidence="8">
    <location>
        <begin position="243"/>
        <end position="249"/>
    </location>
    <ligand>
        <name>GTP</name>
        <dbReference type="ChEBI" id="CHEBI:37565"/>
    </ligand>
</feature>
<organism evidence="10 11">
    <name type="scientific">Siculibacillus lacustris</name>
    <dbReference type="NCBI Taxonomy" id="1549641"/>
    <lineage>
        <taxon>Bacteria</taxon>
        <taxon>Pseudomonadati</taxon>
        <taxon>Pseudomonadota</taxon>
        <taxon>Alphaproteobacteria</taxon>
        <taxon>Hyphomicrobiales</taxon>
        <taxon>Ancalomicrobiaceae</taxon>
        <taxon>Siculibacillus</taxon>
    </lineage>
</organism>
<keyword evidence="8" id="KW-0479">Metal-binding</keyword>
<evidence type="ECO:0000256" key="3">
    <source>
        <dbReference type="ARBA" id="ARBA00022741"/>
    </source>
</evidence>
<keyword evidence="3 8" id="KW-0547">Nucleotide-binding</keyword>
<keyword evidence="7 8" id="KW-0342">GTP-binding</keyword>
<dbReference type="EC" id="3.6.-.-" evidence="8"/>
<dbReference type="Gene3D" id="3.30.1360.120">
    <property type="entry name" value="Probable tRNA modification gtpase trme, domain 1"/>
    <property type="match status" value="1"/>
</dbReference>
<evidence type="ECO:0000313" key="10">
    <source>
        <dbReference type="EMBL" id="TBW35803.1"/>
    </source>
</evidence>